<keyword evidence="2" id="KW-1185">Reference proteome</keyword>
<organism evidence="1 2">
    <name type="scientific">Zizania palustris</name>
    <name type="common">Northern wild rice</name>
    <dbReference type="NCBI Taxonomy" id="103762"/>
    <lineage>
        <taxon>Eukaryota</taxon>
        <taxon>Viridiplantae</taxon>
        <taxon>Streptophyta</taxon>
        <taxon>Embryophyta</taxon>
        <taxon>Tracheophyta</taxon>
        <taxon>Spermatophyta</taxon>
        <taxon>Magnoliopsida</taxon>
        <taxon>Liliopsida</taxon>
        <taxon>Poales</taxon>
        <taxon>Poaceae</taxon>
        <taxon>BOP clade</taxon>
        <taxon>Oryzoideae</taxon>
        <taxon>Oryzeae</taxon>
        <taxon>Zizaniinae</taxon>
        <taxon>Zizania</taxon>
    </lineage>
</organism>
<reference evidence="1" key="2">
    <citation type="submission" date="2021-02" db="EMBL/GenBank/DDBJ databases">
        <authorList>
            <person name="Kimball J.A."/>
            <person name="Haas M.W."/>
            <person name="Macchietto M."/>
            <person name="Kono T."/>
            <person name="Duquette J."/>
            <person name="Shao M."/>
        </authorList>
    </citation>
    <scope>NUCLEOTIDE SEQUENCE</scope>
    <source>
        <tissue evidence="1">Fresh leaf tissue</tissue>
    </source>
</reference>
<gene>
    <name evidence="1" type="ORF">GUJ93_ZPchr0009g2325</name>
</gene>
<proteinExistence type="predicted"/>
<dbReference type="AlphaFoldDB" id="A0A8J5VK76"/>
<protein>
    <submittedName>
        <fullName evidence="1">Uncharacterized protein</fullName>
    </submittedName>
</protein>
<evidence type="ECO:0000313" key="1">
    <source>
        <dbReference type="EMBL" id="KAG8050133.1"/>
    </source>
</evidence>
<accession>A0A8J5VK76</accession>
<evidence type="ECO:0000313" key="2">
    <source>
        <dbReference type="Proteomes" id="UP000729402"/>
    </source>
</evidence>
<dbReference type="Proteomes" id="UP000729402">
    <property type="component" value="Unassembled WGS sequence"/>
</dbReference>
<dbReference type="EMBL" id="JAAALK010000289">
    <property type="protein sequence ID" value="KAG8050133.1"/>
    <property type="molecule type" value="Genomic_DNA"/>
</dbReference>
<comment type="caution">
    <text evidence="1">The sequence shown here is derived from an EMBL/GenBank/DDBJ whole genome shotgun (WGS) entry which is preliminary data.</text>
</comment>
<name>A0A8J5VK76_ZIZPA</name>
<sequence length="76" mass="8825">MYQRLLDAYITLEMEFTRLRAMLIPPPAPPDDDDEMIDADGLADDDIEMELDDFFEDPEIAEADLEQESEEEELVE</sequence>
<reference evidence="1" key="1">
    <citation type="journal article" date="2021" name="bioRxiv">
        <title>Whole Genome Assembly and Annotation of Northern Wild Rice, Zizania palustris L., Supports a Whole Genome Duplication in the Zizania Genus.</title>
        <authorList>
            <person name="Haas M."/>
            <person name="Kono T."/>
            <person name="Macchietto M."/>
            <person name="Millas R."/>
            <person name="McGilp L."/>
            <person name="Shao M."/>
            <person name="Duquette J."/>
            <person name="Hirsch C.N."/>
            <person name="Kimball J."/>
        </authorList>
    </citation>
    <scope>NUCLEOTIDE SEQUENCE</scope>
    <source>
        <tissue evidence="1">Fresh leaf tissue</tissue>
    </source>
</reference>